<dbReference type="Gene3D" id="2.60.120.260">
    <property type="entry name" value="Galactose-binding domain-like"/>
    <property type="match status" value="1"/>
</dbReference>
<name>A0A848QTF5_PHOVU</name>
<dbReference type="Gene3D" id="2.60.40.1740">
    <property type="entry name" value="hypothetical protein (bacova_03559)"/>
    <property type="match status" value="2"/>
</dbReference>
<dbReference type="PROSITE" id="PS50022">
    <property type="entry name" value="FA58C_3"/>
    <property type="match status" value="1"/>
</dbReference>
<dbReference type="InterPro" id="IPR013728">
    <property type="entry name" value="BT_3987-like_N"/>
</dbReference>
<dbReference type="PROSITE" id="PS51257">
    <property type="entry name" value="PROKAR_LIPOPROTEIN"/>
    <property type="match status" value="1"/>
</dbReference>
<evidence type="ECO:0000313" key="3">
    <source>
        <dbReference type="Proteomes" id="UP000583639"/>
    </source>
</evidence>
<dbReference type="InterPro" id="IPR008979">
    <property type="entry name" value="Galactose-bd-like_sf"/>
</dbReference>
<evidence type="ECO:0000313" key="2">
    <source>
        <dbReference type="EMBL" id="NMW39431.1"/>
    </source>
</evidence>
<gene>
    <name evidence="2" type="ORF">HKQ55_04470</name>
</gene>
<dbReference type="RefSeq" id="WP_172769876.1">
    <property type="nucleotide sequence ID" value="NZ_JABDSI010000084.1"/>
</dbReference>
<dbReference type="SUPFAM" id="SSF49785">
    <property type="entry name" value="Galactose-binding domain-like"/>
    <property type="match status" value="1"/>
</dbReference>
<feature type="domain" description="F5/8 type C" evidence="1">
    <location>
        <begin position="293"/>
        <end position="445"/>
    </location>
</feature>
<comment type="caution">
    <text evidence="2">The sequence shown here is derived from an EMBL/GenBank/DDBJ whole genome shotgun (WGS) entry which is preliminary data.</text>
</comment>
<dbReference type="InterPro" id="IPR000421">
    <property type="entry name" value="FA58C"/>
</dbReference>
<dbReference type="EMBL" id="JABDSI010000084">
    <property type="protein sequence ID" value="NMW39431.1"/>
    <property type="molecule type" value="Genomic_DNA"/>
</dbReference>
<proteinExistence type="predicted"/>
<dbReference type="Pfam" id="PF00754">
    <property type="entry name" value="F5_F8_type_C"/>
    <property type="match status" value="1"/>
</dbReference>
<dbReference type="Pfam" id="PF08522">
    <property type="entry name" value="BT_3987-like_N"/>
    <property type="match status" value="2"/>
</dbReference>
<evidence type="ECO:0000259" key="1">
    <source>
        <dbReference type="PROSITE" id="PS50022"/>
    </source>
</evidence>
<reference evidence="2 3" key="1">
    <citation type="submission" date="2020-04" db="EMBL/GenBank/DDBJ databases">
        <title>A novel gut-associated lysogenic phage, Bacteroides phage BV01, alters the host transcriptome and bile acid metabolism in Bacteroides vulgatus.</title>
        <authorList>
            <person name="Campbell D.E."/>
            <person name="Ly L."/>
            <person name="Ridlon J.M."/>
            <person name="Hsiao A."/>
            <person name="Degnan P.H."/>
        </authorList>
    </citation>
    <scope>NUCLEOTIDE SEQUENCE [LARGE SCALE GENOMIC DNA]</scope>
    <source>
        <strain evidence="2 3">VPI-BV8526</strain>
    </source>
</reference>
<protein>
    <submittedName>
        <fullName evidence="2">DUF1735 domain-containing protein</fullName>
    </submittedName>
</protein>
<accession>A0A848QTF5</accession>
<organism evidence="2 3">
    <name type="scientific">Phocaeicola vulgatus</name>
    <name type="common">Bacteroides vulgatus</name>
    <dbReference type="NCBI Taxonomy" id="821"/>
    <lineage>
        <taxon>Bacteria</taxon>
        <taxon>Pseudomonadati</taxon>
        <taxon>Bacteroidota</taxon>
        <taxon>Bacteroidia</taxon>
        <taxon>Bacteroidales</taxon>
        <taxon>Bacteroidaceae</taxon>
        <taxon>Phocaeicola</taxon>
    </lineage>
</organism>
<dbReference type="Proteomes" id="UP000583639">
    <property type="component" value="Unassembled WGS sequence"/>
</dbReference>
<sequence>MKIRTILLMGGLVLLGACSESKYDLDQLVPEEYHKILYVNNSGKQDLTLYDTDEDNKYTLSVVKSGSDPSLTASVKVSVLTQAELDEEYSEPEGTNYKLIGENCYSLDATTLDFSSADRYKLVNIFLKPQSVKAFMETDPEAVWVLPLQVTSETDSINAEKNELFLKLTGVITPAIGFANSDVEVKLLDYGSVSTFTEKVKFGLDTDNKWDLECKFVVDKEYIAEYNADNGTNFKVLPEGTYTVPEMVTLPNGTTNMELEVTIKGDQLATGDYMLPIKIVEVSQFEISEAKAVTPLAFRIMGHKLSRTGWTAEADTEELTGEGAGNGVAGCVLDDNLTTFWHSTWQTGNRIPLPYELIIDAKKEYTFTQLALMQRQHDSNRDTKAGEFYISSDKENWTKVGAFNMQQILEAQTFAVTPTKGRYIKIKMTDSFRDGYCSLSEVYAYGLE</sequence>
<dbReference type="AlphaFoldDB" id="A0A848QTF5"/>